<evidence type="ECO:0000256" key="1">
    <source>
        <dbReference type="SAM" id="SignalP"/>
    </source>
</evidence>
<dbReference type="Proteomes" id="UP000292884">
    <property type="component" value="Unassembled WGS sequence"/>
</dbReference>
<feature type="chain" id="PRO_5020943824" description="Polysaccharide lyase" evidence="1">
    <location>
        <begin position="22"/>
        <end position="377"/>
    </location>
</feature>
<dbReference type="RefSeq" id="WP_131554757.1">
    <property type="nucleotide sequence ID" value="NZ_SJSK01000005.1"/>
</dbReference>
<feature type="signal peptide" evidence="1">
    <location>
        <begin position="1"/>
        <end position="21"/>
    </location>
</feature>
<dbReference type="AlphaFoldDB" id="A0A4R0MPW9"/>
<keyword evidence="1" id="KW-0732">Signal</keyword>
<name>A0A4R0MPW9_9SPHI</name>
<proteinExistence type="predicted"/>
<protein>
    <recommendedName>
        <fullName evidence="4">Polysaccharide lyase</fullName>
    </recommendedName>
</protein>
<gene>
    <name evidence="2" type="ORF">EZ428_18880</name>
</gene>
<organism evidence="2 3">
    <name type="scientific">Pedobacter frigiditerrae</name>
    <dbReference type="NCBI Taxonomy" id="2530452"/>
    <lineage>
        <taxon>Bacteria</taxon>
        <taxon>Pseudomonadati</taxon>
        <taxon>Bacteroidota</taxon>
        <taxon>Sphingobacteriia</taxon>
        <taxon>Sphingobacteriales</taxon>
        <taxon>Sphingobacteriaceae</taxon>
        <taxon>Pedobacter</taxon>
    </lineage>
</organism>
<reference evidence="2 3" key="1">
    <citation type="submission" date="2019-02" db="EMBL/GenBank/DDBJ databases">
        <title>Pedobacter sp. RP-1-13 sp. nov., isolated from Arctic soil.</title>
        <authorList>
            <person name="Dahal R.H."/>
        </authorList>
    </citation>
    <scope>NUCLEOTIDE SEQUENCE [LARGE SCALE GENOMIC DNA]</scope>
    <source>
        <strain evidence="2 3">RP-1-13</strain>
    </source>
</reference>
<dbReference type="OrthoDB" id="931855at2"/>
<dbReference type="PROSITE" id="PS51257">
    <property type="entry name" value="PROKAR_LIPOPROTEIN"/>
    <property type="match status" value="1"/>
</dbReference>
<evidence type="ECO:0000313" key="3">
    <source>
        <dbReference type="Proteomes" id="UP000292884"/>
    </source>
</evidence>
<evidence type="ECO:0008006" key="4">
    <source>
        <dbReference type="Google" id="ProtNLM"/>
    </source>
</evidence>
<comment type="caution">
    <text evidence="2">The sequence shown here is derived from an EMBL/GenBank/DDBJ whole genome shotgun (WGS) entry which is preliminary data.</text>
</comment>
<evidence type="ECO:0000313" key="2">
    <source>
        <dbReference type="EMBL" id="TCC88703.1"/>
    </source>
</evidence>
<keyword evidence="3" id="KW-1185">Reference proteome</keyword>
<accession>A0A4R0MPW9</accession>
<dbReference type="EMBL" id="SJSK01000005">
    <property type="protein sequence ID" value="TCC88703.1"/>
    <property type="molecule type" value="Genomic_DNA"/>
</dbReference>
<sequence length="377" mass="41868">MIKNNLLLGLLLLATFFGCKKATKTPLNPEPPVVIPSVPSKPEALVFQSGFEPGMITNTNYPQIVSNPTAQGEDIKGTTINLANSNWIDNLETSSPVKYKMFRLNYEMGNYADRRAEIIPNPVSDVNSNSSANVLSFRLTNAVIPEGSVMKGRVAAEMFSQSLAPNATTSDKAVSSDIREYYQKVKFYLPTDFNLLQASSFPIPGAGDWLLLWEFRNHVPTTTGKDSRICVYITRPNNLSTTKFNFIMTCDEMGVNSAPVNIWKVENLNYKVTAGKWLEAEIYLKEGDINSGRSYFAVRDVNATNTGVWNKLCDKYATNVHRLNTNPTGFNGFNPMKLYCSAAAVKPFQDAGKSLMIYWDDLEIHENRLPTAGAITP</sequence>